<dbReference type="AlphaFoldDB" id="A0A9I9EC22"/>
<dbReference type="Gramene" id="MELO3C031714.2.1">
    <property type="protein sequence ID" value="MELO3C031714.2.1"/>
    <property type="gene ID" value="MELO3C031714.2"/>
</dbReference>
<reference evidence="1" key="1">
    <citation type="submission" date="2023-03" db="UniProtKB">
        <authorList>
            <consortium name="EnsemblPlants"/>
        </authorList>
    </citation>
    <scope>IDENTIFICATION</scope>
</reference>
<sequence>MHKVRKLYRDATVTFLFKTNTACMLYQLSVSENKRPEFAKSLSIKVEWRISKPISDHEHYGPIGQNISCISIITKHLKISNHVLLFTNTSISTESSNNLTARGILPLLRHLHKIRLVRFIMRLIFNILIKIKLHVSVLKFNLRIIFGVARNGSSEESCSEQVFHHSSPTNKVWNVDLSNLQKLVVEVAQTIIPWMDQLYDIPGAGCS</sequence>
<protein>
    <submittedName>
        <fullName evidence="1">Uncharacterized protein</fullName>
    </submittedName>
</protein>
<evidence type="ECO:0000313" key="1">
    <source>
        <dbReference type="EnsemblPlants" id="MELO3C031714.2.1"/>
    </source>
</evidence>
<organism evidence="1">
    <name type="scientific">Cucumis melo</name>
    <name type="common">Muskmelon</name>
    <dbReference type="NCBI Taxonomy" id="3656"/>
    <lineage>
        <taxon>Eukaryota</taxon>
        <taxon>Viridiplantae</taxon>
        <taxon>Streptophyta</taxon>
        <taxon>Embryophyta</taxon>
        <taxon>Tracheophyta</taxon>
        <taxon>Spermatophyta</taxon>
        <taxon>Magnoliopsida</taxon>
        <taxon>eudicotyledons</taxon>
        <taxon>Gunneridae</taxon>
        <taxon>Pentapetalae</taxon>
        <taxon>rosids</taxon>
        <taxon>fabids</taxon>
        <taxon>Cucurbitales</taxon>
        <taxon>Cucurbitaceae</taxon>
        <taxon>Benincaseae</taxon>
        <taxon>Cucumis</taxon>
    </lineage>
</organism>
<name>A0A9I9EC22_CUCME</name>
<dbReference type="EnsemblPlants" id="MELO3C031714.2.1">
    <property type="protein sequence ID" value="MELO3C031714.2.1"/>
    <property type="gene ID" value="MELO3C031714.2"/>
</dbReference>
<proteinExistence type="predicted"/>
<accession>A0A9I9EC22</accession>